<evidence type="ECO:0000313" key="5">
    <source>
        <dbReference type="Proteomes" id="UP000703661"/>
    </source>
</evidence>
<evidence type="ECO:0000256" key="1">
    <source>
        <dbReference type="ARBA" id="ARBA00034491"/>
    </source>
</evidence>
<keyword evidence="2" id="KW-0647">Proteasome</keyword>
<comment type="subcellular location">
    <subcellularLocation>
        <location evidence="2">Nucleus</location>
    </subcellularLocation>
</comment>
<accession>A0A9P6MSL4</accession>
<dbReference type="GO" id="GO:0000724">
    <property type="term" value="P:double-strand break repair via homologous recombination"/>
    <property type="evidence" value="ECO:0007669"/>
    <property type="project" value="TreeGrafter"/>
</dbReference>
<dbReference type="AlphaFoldDB" id="A0A9P6MSL4"/>
<evidence type="ECO:0000256" key="2">
    <source>
        <dbReference type="RuleBase" id="RU369057"/>
    </source>
</evidence>
<dbReference type="GO" id="GO:0008541">
    <property type="term" value="C:proteasome regulatory particle, lid subcomplex"/>
    <property type="evidence" value="ECO:0007669"/>
    <property type="project" value="UniProtKB-UniRule"/>
</dbReference>
<keyword evidence="2" id="KW-0539">Nucleus</keyword>
<dbReference type="GO" id="GO:0005634">
    <property type="term" value="C:nucleus"/>
    <property type="evidence" value="ECO:0007669"/>
    <property type="project" value="UniProtKB-SubCell"/>
</dbReference>
<dbReference type="SMART" id="SM01385">
    <property type="entry name" value="DSS1_SEM1"/>
    <property type="match status" value="1"/>
</dbReference>
<evidence type="ECO:0000256" key="3">
    <source>
        <dbReference type="SAM" id="MobiDB-lite"/>
    </source>
</evidence>
<organism evidence="4 5">
    <name type="scientific">Entomortierella chlamydospora</name>
    <dbReference type="NCBI Taxonomy" id="101097"/>
    <lineage>
        <taxon>Eukaryota</taxon>
        <taxon>Fungi</taxon>
        <taxon>Fungi incertae sedis</taxon>
        <taxon>Mucoromycota</taxon>
        <taxon>Mortierellomycotina</taxon>
        <taxon>Mortierellomycetes</taxon>
        <taxon>Mortierellales</taxon>
        <taxon>Mortierellaceae</taxon>
        <taxon>Entomortierella</taxon>
    </lineage>
</organism>
<name>A0A9P6MSL4_9FUNG</name>
<reference evidence="4" key="1">
    <citation type="journal article" date="2020" name="Fungal Divers.">
        <title>Resolving the Mortierellaceae phylogeny through synthesis of multi-gene phylogenetics and phylogenomics.</title>
        <authorList>
            <person name="Vandepol N."/>
            <person name="Liber J."/>
            <person name="Desiro A."/>
            <person name="Na H."/>
            <person name="Kennedy M."/>
            <person name="Barry K."/>
            <person name="Grigoriev I.V."/>
            <person name="Miller A.N."/>
            <person name="O'Donnell K."/>
            <person name="Stajich J.E."/>
            <person name="Bonito G."/>
        </authorList>
    </citation>
    <scope>NUCLEOTIDE SEQUENCE</scope>
    <source>
        <strain evidence="4">NRRL 2769</strain>
    </source>
</reference>
<dbReference type="PANTHER" id="PTHR16771:SF0">
    <property type="entry name" value="26S PROTEASOME COMPLEX SUBUNIT SEM1"/>
    <property type="match status" value="1"/>
</dbReference>
<dbReference type="Pfam" id="PF05160">
    <property type="entry name" value="DSS1_SEM1"/>
    <property type="match status" value="1"/>
</dbReference>
<dbReference type="Proteomes" id="UP000703661">
    <property type="component" value="Unassembled WGS sequence"/>
</dbReference>
<protein>
    <recommendedName>
        <fullName evidence="2">26S proteasome complex subunit SEM1</fullName>
    </recommendedName>
</protein>
<comment type="caution">
    <text evidence="4">The sequence shown here is derived from an EMBL/GenBank/DDBJ whole genome shotgun (WGS) entry which is preliminary data.</text>
</comment>
<comment type="similarity">
    <text evidence="1 2">Belongs to the DSS1/SEM1 family.</text>
</comment>
<sequence>MASEKQSNKPEAQAPQLNGLEEDDEFEEFAAQARSVHVKCNVADTKHPLFCSDLGHVKIVDWNEAEEEKDSHQWDDNWDDDDIEDDFSNQLRHVDT</sequence>
<dbReference type="GO" id="GO:0006406">
    <property type="term" value="P:mRNA export from nucleus"/>
    <property type="evidence" value="ECO:0007669"/>
    <property type="project" value="UniProtKB-UniRule"/>
</dbReference>
<keyword evidence="5" id="KW-1185">Reference proteome</keyword>
<dbReference type="GO" id="GO:0043248">
    <property type="term" value="P:proteasome assembly"/>
    <property type="evidence" value="ECO:0007669"/>
    <property type="project" value="UniProtKB-UniRule"/>
</dbReference>
<dbReference type="EMBL" id="JAAAID010001107">
    <property type="protein sequence ID" value="KAG0011667.1"/>
    <property type="molecule type" value="Genomic_DNA"/>
</dbReference>
<dbReference type="PANTHER" id="PTHR16771">
    <property type="entry name" value="26 PROTEASOME COMPLEX SUBUNIT DSS1"/>
    <property type="match status" value="1"/>
</dbReference>
<feature type="region of interest" description="Disordered" evidence="3">
    <location>
        <begin position="1"/>
        <end position="26"/>
    </location>
</feature>
<gene>
    <name evidence="4" type="ORF">BGZ80_000517</name>
</gene>
<evidence type="ECO:0000313" key="4">
    <source>
        <dbReference type="EMBL" id="KAG0011667.1"/>
    </source>
</evidence>
<dbReference type="InterPro" id="IPR007834">
    <property type="entry name" value="DSS1_SEM1"/>
</dbReference>
<proteinExistence type="inferred from homology"/>
<comment type="function">
    <text evidence="2">Component of the 26S proteasome, a multiprotein complex involved in the ATP-dependent degradation of ubiquitinated proteins.</text>
</comment>